<dbReference type="GO" id="GO:0004197">
    <property type="term" value="F:cysteine-type endopeptidase activity"/>
    <property type="evidence" value="ECO:0007669"/>
    <property type="project" value="InterPro"/>
</dbReference>
<dbReference type="PANTHER" id="PTHR22576">
    <property type="entry name" value="MUCOSA ASSOCIATED LYMPHOID TISSUE LYMPHOMA TRANSLOCATION PROTEIN 1/PARACASPASE"/>
    <property type="match status" value="1"/>
</dbReference>
<dbReference type="InterPro" id="IPR010824">
    <property type="entry name" value="DUF1425"/>
</dbReference>
<dbReference type="InterPro" id="IPR052039">
    <property type="entry name" value="Caspase-related_regulators"/>
</dbReference>
<accession>A0A1A8XF03</accession>
<evidence type="ECO:0000256" key="2">
    <source>
        <dbReference type="SAM" id="SignalP"/>
    </source>
</evidence>
<dbReference type="Proteomes" id="UP000199169">
    <property type="component" value="Unassembled WGS sequence"/>
</dbReference>
<dbReference type="Pfam" id="PF07233">
    <property type="entry name" value="DUF1425"/>
    <property type="match status" value="1"/>
</dbReference>
<dbReference type="EMBL" id="FLQX01000016">
    <property type="protein sequence ID" value="SBT03769.1"/>
    <property type="molecule type" value="Genomic_DNA"/>
</dbReference>
<gene>
    <name evidence="4" type="ORF">ACCAA_1120020</name>
</gene>
<dbReference type="PROSITE" id="PS50208">
    <property type="entry name" value="CASPASE_P20"/>
    <property type="match status" value="1"/>
</dbReference>
<dbReference type="InterPro" id="IPR011600">
    <property type="entry name" value="Pept_C14_caspase"/>
</dbReference>
<sequence>MNKKTLGLAFCAWLLLNVGTAFGVDRRVALVIGNNDYQSVPKLEKAVNDAQSVSRELAKIGFEVMYISNAGQKKMNQAINEFAQKVSGGGIGIFFFAGHGLQINNQNFLLPVDMDMPKDPNDVDDQAISLVRIQDKLADAKARFSLLLIDACRDNPLPKKAGRSIGATRGLAQPASPNGQIVLFSAGANQQALDKLSDNDNDPNGLFTREFLPMISTRGLSAADALKKVRSSVTSKAKAVGHEQNPALYDQTDGDFFFVAGSPSAPAAAPAGNGAAPAIQSVDPKAVELAFWDSIKTSNTPEDFQDYLSKYPNGQFAQLAKRRSSAAPAQMATRRSGEAAPVPVAAPVAPPAPAATPAPAPAQLAMATPNAAGPSMASKIEEMGKMLYLTVTDLRATKRDNLLRIQAEVSNSSAGNQQLYYRFKWLDRDGFTVWDDEPWKPLLVYGNQRQTISVVSPTFKATDFRLILQSPDNAAR</sequence>
<feature type="chain" id="PRO_5008381395" description="Caspase family p20 domain-containing protein" evidence="2">
    <location>
        <begin position="24"/>
        <end position="476"/>
    </location>
</feature>
<dbReference type="SUPFAM" id="SSF52129">
    <property type="entry name" value="Caspase-like"/>
    <property type="match status" value="1"/>
</dbReference>
<keyword evidence="2" id="KW-0732">Signal</keyword>
<dbReference type="AlphaFoldDB" id="A0A1A8XF03"/>
<feature type="domain" description="Caspase family p20" evidence="3">
    <location>
        <begin position="25"/>
        <end position="156"/>
    </location>
</feature>
<dbReference type="Gene3D" id="2.60.40.3230">
    <property type="match status" value="1"/>
</dbReference>
<reference evidence="4 5" key="1">
    <citation type="submission" date="2016-06" db="EMBL/GenBank/DDBJ databases">
        <authorList>
            <person name="Kjaerup R.B."/>
            <person name="Dalgaard T.S."/>
            <person name="Juul-Madsen H.R."/>
        </authorList>
    </citation>
    <scope>NUCLEOTIDE SEQUENCE [LARGE SCALE GENOMIC DNA]</scope>
    <source>
        <strain evidence="4">3</strain>
    </source>
</reference>
<dbReference type="CDD" id="cd09030">
    <property type="entry name" value="DUF1425"/>
    <property type="match status" value="1"/>
</dbReference>
<evidence type="ECO:0000259" key="3">
    <source>
        <dbReference type="PROSITE" id="PS50208"/>
    </source>
</evidence>
<dbReference type="STRING" id="1860102.ACCAA_1120020"/>
<dbReference type="GO" id="GO:0006508">
    <property type="term" value="P:proteolysis"/>
    <property type="evidence" value="ECO:0007669"/>
    <property type="project" value="InterPro"/>
</dbReference>
<dbReference type="InterPro" id="IPR029030">
    <property type="entry name" value="Caspase-like_dom_sf"/>
</dbReference>
<feature type="signal peptide" evidence="2">
    <location>
        <begin position="1"/>
        <end position="23"/>
    </location>
</feature>
<dbReference type="RefSeq" id="WP_186405637.1">
    <property type="nucleotide sequence ID" value="NZ_FLQX01000016.1"/>
</dbReference>
<evidence type="ECO:0000313" key="4">
    <source>
        <dbReference type="EMBL" id="SBT03769.1"/>
    </source>
</evidence>
<protein>
    <recommendedName>
        <fullName evidence="3">Caspase family p20 domain-containing protein</fullName>
    </recommendedName>
</protein>
<feature type="region of interest" description="Disordered" evidence="1">
    <location>
        <begin position="323"/>
        <end position="344"/>
    </location>
</feature>
<dbReference type="Pfam" id="PF00656">
    <property type="entry name" value="Peptidase_C14"/>
    <property type="match status" value="1"/>
</dbReference>
<evidence type="ECO:0000256" key="1">
    <source>
        <dbReference type="SAM" id="MobiDB-lite"/>
    </source>
</evidence>
<proteinExistence type="predicted"/>
<dbReference type="InterPro" id="IPR038483">
    <property type="entry name" value="YcfL-like_sf"/>
</dbReference>
<keyword evidence="5" id="KW-1185">Reference proteome</keyword>
<dbReference type="InterPro" id="IPR001309">
    <property type="entry name" value="Pept_C14_p20"/>
</dbReference>
<evidence type="ECO:0000313" key="5">
    <source>
        <dbReference type="Proteomes" id="UP000199169"/>
    </source>
</evidence>
<name>A0A1A8XF03_9PROT</name>
<dbReference type="PANTHER" id="PTHR22576:SF37">
    <property type="entry name" value="MUCOSA-ASSOCIATED LYMPHOID TISSUE LYMPHOMA TRANSLOCATION PROTEIN 1"/>
    <property type="match status" value="1"/>
</dbReference>
<dbReference type="Gene3D" id="3.40.50.1460">
    <property type="match status" value="1"/>
</dbReference>
<organism evidence="4 5">
    <name type="scientific">Candidatus Accumulibacter aalborgensis</name>
    <dbReference type="NCBI Taxonomy" id="1860102"/>
    <lineage>
        <taxon>Bacteria</taxon>
        <taxon>Pseudomonadati</taxon>
        <taxon>Pseudomonadota</taxon>
        <taxon>Betaproteobacteria</taxon>
        <taxon>Candidatus Accumulibacter</taxon>
    </lineage>
</organism>